<reference evidence="5" key="2">
    <citation type="journal article" date="2013" name="G3 (Bethesda)">
        <title>Genomes of Ashbya fungi isolated from insects reveal four mating-type loci, numerous translocations, lack of transposons, and distinct gene duplications.</title>
        <authorList>
            <person name="Dietrich F.S."/>
            <person name="Voegeli S."/>
            <person name="Kuo S."/>
            <person name="Philippsen P."/>
        </authorList>
    </citation>
    <scope>GENOME REANNOTATION</scope>
    <source>
        <strain evidence="5">ATCC 10895 / CBS 109.51 / FGSC 9923 / NRRL Y-1056</strain>
    </source>
</reference>
<gene>
    <name evidence="4" type="ORF">AGOS_AFL072C</name>
</gene>
<dbReference type="Proteomes" id="UP000000591">
    <property type="component" value="Chromosome VI"/>
</dbReference>
<feature type="region of interest" description="Disordered" evidence="1">
    <location>
        <begin position="261"/>
        <end position="280"/>
    </location>
</feature>
<dbReference type="OMA" id="EENIRIW"/>
<dbReference type="EMBL" id="AE016819">
    <property type="protein sequence ID" value="AAS53300.1"/>
    <property type="molecule type" value="Genomic_DNA"/>
</dbReference>
<keyword evidence="2" id="KW-0812">Transmembrane</keyword>
<proteinExistence type="predicted"/>
<sequence length="314" mass="35030">MEHFGSHEQRRLIFNINEGLAEVIGRASERDAERVARADNLFFAERSLSKQHAMLYVKRFTGPGGAQDGDEENIRIWVEDLGSTHGLVDLQSTARGVSQLIDLKNGERFGVVYMDKPITSTQSRGARLKFQVNVMQKQGPLWELLVRDVTFGDSPCITKGSPLDGTDGSLTPYHTEPSSDWSYSEMWCGEDMCRIPSDVECSHHAHQKERNMLQSNYVDLLQHQEELGVPSSAAESDFGSLDEPVKLLDEYEKGRPLLPEELHAGQQLGPSVGARAPRGEKHQRARTIWSARSILFGTLFGFVIGFIFGAANLD</sequence>
<dbReference type="GeneID" id="4621705"/>
<evidence type="ECO:0000256" key="1">
    <source>
        <dbReference type="SAM" id="MobiDB-lite"/>
    </source>
</evidence>
<organism evidence="4 5">
    <name type="scientific">Eremothecium gossypii (strain ATCC 10895 / CBS 109.51 / FGSC 9923 / NRRL Y-1056)</name>
    <name type="common">Yeast</name>
    <name type="synonym">Ashbya gossypii</name>
    <dbReference type="NCBI Taxonomy" id="284811"/>
    <lineage>
        <taxon>Eukaryota</taxon>
        <taxon>Fungi</taxon>
        <taxon>Dikarya</taxon>
        <taxon>Ascomycota</taxon>
        <taxon>Saccharomycotina</taxon>
        <taxon>Saccharomycetes</taxon>
        <taxon>Saccharomycetales</taxon>
        <taxon>Saccharomycetaceae</taxon>
        <taxon>Eremothecium</taxon>
    </lineage>
</organism>
<dbReference type="RefSeq" id="NP_985476.1">
    <property type="nucleotide sequence ID" value="NM_210830.1"/>
</dbReference>
<keyword evidence="2" id="KW-0472">Membrane</keyword>
<dbReference type="eggNOG" id="ENOG502S4UY">
    <property type="taxonomic scope" value="Eukaryota"/>
</dbReference>
<accession>Q754Y3</accession>
<dbReference type="AlphaFoldDB" id="Q754Y3"/>
<dbReference type="InterPro" id="IPR000253">
    <property type="entry name" value="FHA_dom"/>
</dbReference>
<dbReference type="KEGG" id="ago:AGOS_AFL072C"/>
<dbReference type="HOGENOM" id="CLU_776196_0_0_1"/>
<dbReference type="Gene3D" id="2.60.200.20">
    <property type="match status" value="1"/>
</dbReference>
<dbReference type="FunCoup" id="Q754Y3">
    <property type="interactions" value="91"/>
</dbReference>
<evidence type="ECO:0000259" key="3">
    <source>
        <dbReference type="PROSITE" id="PS50006"/>
    </source>
</evidence>
<evidence type="ECO:0000256" key="2">
    <source>
        <dbReference type="SAM" id="Phobius"/>
    </source>
</evidence>
<protein>
    <submittedName>
        <fullName evidence="4">AFL072Cp</fullName>
    </submittedName>
</protein>
<dbReference type="SUPFAM" id="SSF49879">
    <property type="entry name" value="SMAD/FHA domain"/>
    <property type="match status" value="1"/>
</dbReference>
<dbReference type="PROSITE" id="PS50006">
    <property type="entry name" value="FHA_DOMAIN"/>
    <property type="match status" value="1"/>
</dbReference>
<feature type="domain" description="FHA" evidence="3">
    <location>
        <begin position="22"/>
        <end position="86"/>
    </location>
</feature>
<dbReference type="OrthoDB" id="4068945at2759"/>
<evidence type="ECO:0000313" key="5">
    <source>
        <dbReference type="Proteomes" id="UP000000591"/>
    </source>
</evidence>
<evidence type="ECO:0000313" key="4">
    <source>
        <dbReference type="EMBL" id="AAS53300.1"/>
    </source>
</evidence>
<reference evidence="4 5" key="1">
    <citation type="journal article" date="2004" name="Science">
        <title>The Ashbya gossypii genome as a tool for mapping the ancient Saccharomyces cerevisiae genome.</title>
        <authorList>
            <person name="Dietrich F.S."/>
            <person name="Voegeli S."/>
            <person name="Brachat S."/>
            <person name="Lerch A."/>
            <person name="Gates K."/>
            <person name="Steiner S."/>
            <person name="Mohr C."/>
            <person name="Pohlmann R."/>
            <person name="Luedi P."/>
            <person name="Choi S."/>
            <person name="Wing R.A."/>
            <person name="Flavier A."/>
            <person name="Gaffney T.D."/>
            <person name="Philippsen P."/>
        </authorList>
    </citation>
    <scope>NUCLEOTIDE SEQUENCE [LARGE SCALE GENOMIC DNA]</scope>
    <source>
        <strain evidence="5">ATCC 10895 / CBS 109.51 / FGSC 9923 / NRRL Y-1056</strain>
    </source>
</reference>
<keyword evidence="2" id="KW-1133">Transmembrane helix</keyword>
<feature type="transmembrane region" description="Helical" evidence="2">
    <location>
        <begin position="294"/>
        <end position="313"/>
    </location>
</feature>
<name>Q754Y3_EREGS</name>
<dbReference type="InterPro" id="IPR008984">
    <property type="entry name" value="SMAD_FHA_dom_sf"/>
</dbReference>
<keyword evidence="5" id="KW-1185">Reference proteome</keyword>
<dbReference type="InParanoid" id="Q754Y3"/>